<dbReference type="CDD" id="cd03257">
    <property type="entry name" value="ABC_NikE_OppD_transporters"/>
    <property type="match status" value="1"/>
</dbReference>
<evidence type="ECO:0000256" key="4">
    <source>
        <dbReference type="ARBA" id="ARBA00022741"/>
    </source>
</evidence>
<sequence>MTASPSAELVAVDALAVEFRIGESQQVLRAVDGVSFTIRRGETLGIIGESGSGKSTVARSLVCLQKPAAGRLTLAGEDPWAMRPRQLRAFRSRFQIVFQDPNAALDPRFTILDSITEPLEIRGGLSRAECRDRAVALMEKVGLSPAQAERYPHELSGGQKQRANIARALTLRPDLLVCDEVTAALDVSIQADIINLLVDMQQDFALTYVFITHDLSIAAYVSDRIAVMYLGVFVEIGTSDDVTGRPLHPYTRALTESAPEPLPAHLRRPAAAPLVGEIPSPLAPPSGCRFRTRCPIAQATCAETVPALRELRPGQFVACHFAEAS</sequence>
<evidence type="ECO:0000256" key="2">
    <source>
        <dbReference type="ARBA" id="ARBA00005417"/>
    </source>
</evidence>
<dbReference type="PROSITE" id="PS00211">
    <property type="entry name" value="ABC_TRANSPORTER_1"/>
    <property type="match status" value="1"/>
</dbReference>
<keyword evidence="5 7" id="KW-0067">ATP-binding</keyword>
<protein>
    <submittedName>
        <fullName evidence="7">ABC transporter ATP-binding protein</fullName>
    </submittedName>
</protein>
<dbReference type="RefSeq" id="WP_137101185.1">
    <property type="nucleotide sequence ID" value="NZ_CP039865.1"/>
</dbReference>
<dbReference type="InterPro" id="IPR027417">
    <property type="entry name" value="P-loop_NTPase"/>
</dbReference>
<dbReference type="Pfam" id="PF08352">
    <property type="entry name" value="oligo_HPY"/>
    <property type="match status" value="1"/>
</dbReference>
<evidence type="ECO:0000256" key="3">
    <source>
        <dbReference type="ARBA" id="ARBA00022448"/>
    </source>
</evidence>
<organism evidence="7 8">
    <name type="scientific">Phreatobacter aquaticus</name>
    <dbReference type="NCBI Taxonomy" id="2570229"/>
    <lineage>
        <taxon>Bacteria</taxon>
        <taxon>Pseudomonadati</taxon>
        <taxon>Pseudomonadota</taxon>
        <taxon>Alphaproteobacteria</taxon>
        <taxon>Hyphomicrobiales</taxon>
        <taxon>Phreatobacteraceae</taxon>
        <taxon>Phreatobacter</taxon>
    </lineage>
</organism>
<dbReference type="GO" id="GO:0005524">
    <property type="term" value="F:ATP binding"/>
    <property type="evidence" value="ECO:0007669"/>
    <property type="project" value="UniProtKB-KW"/>
</dbReference>
<evidence type="ECO:0000313" key="8">
    <source>
        <dbReference type="Proteomes" id="UP000298588"/>
    </source>
</evidence>
<dbReference type="InterPro" id="IPR050319">
    <property type="entry name" value="ABC_transp_ATP-bind"/>
</dbReference>
<dbReference type="SUPFAM" id="SSF52540">
    <property type="entry name" value="P-loop containing nucleoside triphosphate hydrolases"/>
    <property type="match status" value="1"/>
</dbReference>
<dbReference type="AlphaFoldDB" id="A0A4D7QSA5"/>
<gene>
    <name evidence="7" type="ORF">E8L99_19905</name>
</gene>
<keyword evidence="8" id="KW-1185">Reference proteome</keyword>
<dbReference type="PROSITE" id="PS50893">
    <property type="entry name" value="ABC_TRANSPORTER_2"/>
    <property type="match status" value="1"/>
</dbReference>
<dbReference type="EMBL" id="CP039865">
    <property type="protein sequence ID" value="QCK87857.1"/>
    <property type="molecule type" value="Genomic_DNA"/>
</dbReference>
<keyword evidence="3" id="KW-0813">Transport</keyword>
<dbReference type="NCBIfam" id="TIGR01727">
    <property type="entry name" value="oligo_HPY"/>
    <property type="match status" value="1"/>
</dbReference>
<dbReference type="GO" id="GO:0055085">
    <property type="term" value="P:transmembrane transport"/>
    <property type="evidence" value="ECO:0007669"/>
    <property type="project" value="UniProtKB-ARBA"/>
</dbReference>
<dbReference type="InterPro" id="IPR013563">
    <property type="entry name" value="Oligopep_ABC_C"/>
</dbReference>
<dbReference type="PANTHER" id="PTHR43776">
    <property type="entry name" value="TRANSPORT ATP-BINDING PROTEIN"/>
    <property type="match status" value="1"/>
</dbReference>
<comment type="subcellular location">
    <subcellularLocation>
        <location evidence="1">Cell inner membrane</location>
        <topology evidence="1">Peripheral membrane protein</topology>
    </subcellularLocation>
</comment>
<evidence type="ECO:0000256" key="1">
    <source>
        <dbReference type="ARBA" id="ARBA00004417"/>
    </source>
</evidence>
<dbReference type="InterPro" id="IPR017871">
    <property type="entry name" value="ABC_transporter-like_CS"/>
</dbReference>
<keyword evidence="4" id="KW-0547">Nucleotide-binding</keyword>
<dbReference type="SMART" id="SM00382">
    <property type="entry name" value="AAA"/>
    <property type="match status" value="1"/>
</dbReference>
<evidence type="ECO:0000256" key="5">
    <source>
        <dbReference type="ARBA" id="ARBA00022840"/>
    </source>
</evidence>
<dbReference type="InterPro" id="IPR003439">
    <property type="entry name" value="ABC_transporter-like_ATP-bd"/>
</dbReference>
<comment type="similarity">
    <text evidence="2">Belongs to the ABC transporter superfamily.</text>
</comment>
<accession>A0A4D7QSA5</accession>
<dbReference type="GO" id="GO:0015833">
    <property type="term" value="P:peptide transport"/>
    <property type="evidence" value="ECO:0007669"/>
    <property type="project" value="InterPro"/>
</dbReference>
<reference evidence="7 8" key="1">
    <citation type="submission" date="2019-04" db="EMBL/GenBank/DDBJ databases">
        <title>Phreatobacter aquaticus sp. nov.</title>
        <authorList>
            <person name="Choi A."/>
            <person name="Baek K."/>
        </authorList>
    </citation>
    <scope>NUCLEOTIDE SEQUENCE [LARGE SCALE GENOMIC DNA]</scope>
    <source>
        <strain evidence="7 8">NMCR1094</strain>
    </source>
</reference>
<dbReference type="Gene3D" id="3.40.50.300">
    <property type="entry name" value="P-loop containing nucleotide triphosphate hydrolases"/>
    <property type="match status" value="1"/>
</dbReference>
<dbReference type="Proteomes" id="UP000298588">
    <property type="component" value="Chromosome"/>
</dbReference>
<dbReference type="FunFam" id="3.40.50.300:FF:000016">
    <property type="entry name" value="Oligopeptide ABC transporter ATP-binding component"/>
    <property type="match status" value="1"/>
</dbReference>
<evidence type="ECO:0000259" key="6">
    <source>
        <dbReference type="PROSITE" id="PS50893"/>
    </source>
</evidence>
<feature type="domain" description="ABC transporter" evidence="6">
    <location>
        <begin position="12"/>
        <end position="255"/>
    </location>
</feature>
<dbReference type="InterPro" id="IPR003593">
    <property type="entry name" value="AAA+_ATPase"/>
</dbReference>
<proteinExistence type="inferred from homology"/>
<name>A0A4D7QSA5_9HYPH</name>
<dbReference type="OrthoDB" id="9802264at2"/>
<dbReference type="Pfam" id="PF00005">
    <property type="entry name" value="ABC_tran"/>
    <property type="match status" value="1"/>
</dbReference>
<dbReference type="KEGG" id="paqt:E8L99_19905"/>
<dbReference type="PANTHER" id="PTHR43776:SF7">
    <property type="entry name" value="D,D-DIPEPTIDE TRANSPORT ATP-BINDING PROTEIN DDPF-RELATED"/>
    <property type="match status" value="1"/>
</dbReference>
<evidence type="ECO:0000313" key="7">
    <source>
        <dbReference type="EMBL" id="QCK87857.1"/>
    </source>
</evidence>
<dbReference type="GO" id="GO:0016887">
    <property type="term" value="F:ATP hydrolysis activity"/>
    <property type="evidence" value="ECO:0007669"/>
    <property type="project" value="InterPro"/>
</dbReference>
<dbReference type="GO" id="GO:0005886">
    <property type="term" value="C:plasma membrane"/>
    <property type="evidence" value="ECO:0007669"/>
    <property type="project" value="UniProtKB-SubCell"/>
</dbReference>